<dbReference type="GO" id="GO:0005829">
    <property type="term" value="C:cytosol"/>
    <property type="evidence" value="ECO:0007669"/>
    <property type="project" value="TreeGrafter"/>
</dbReference>
<organism evidence="2 3">
    <name type="scientific">Skermanella stibiiresistens SB22</name>
    <dbReference type="NCBI Taxonomy" id="1385369"/>
    <lineage>
        <taxon>Bacteria</taxon>
        <taxon>Pseudomonadati</taxon>
        <taxon>Pseudomonadota</taxon>
        <taxon>Alphaproteobacteria</taxon>
        <taxon>Rhodospirillales</taxon>
        <taxon>Azospirillaceae</taxon>
        <taxon>Skermanella</taxon>
    </lineage>
</organism>
<reference evidence="2 3" key="1">
    <citation type="submission" date="2013-08" db="EMBL/GenBank/DDBJ databases">
        <title>The genome sequence of Skermanella stibiiresistens.</title>
        <authorList>
            <person name="Zhu W."/>
            <person name="Wang G."/>
        </authorList>
    </citation>
    <scope>NUCLEOTIDE SEQUENCE [LARGE SCALE GENOMIC DNA]</scope>
    <source>
        <strain evidence="2 3">SB22</strain>
    </source>
</reference>
<dbReference type="InterPro" id="IPR010292">
    <property type="entry name" value="Uncharacterised_CreA"/>
</dbReference>
<gene>
    <name evidence="2" type="ORF">N825_11230</name>
</gene>
<sequence>MGRYGFASALVGLALAFGSMTPTAARAEEVGCVTTAWKLLGANHRVCVEAFDDPKIPGVACHLSQARTGGVSGSLGFAEDPSRFSIACRQVGPITMPEKLRDNEEVFTADTSILFKETRVVRMFDKKRNTLVYLSYSTKMVDGSPMNAVSSVPIMPWRQ</sequence>
<dbReference type="PATRIC" id="fig|1385369.3.peg.4220"/>
<dbReference type="PIRSF" id="PIRSF003174">
    <property type="entry name" value="CreA"/>
    <property type="match status" value="1"/>
</dbReference>
<feature type="signal peptide" evidence="1">
    <location>
        <begin position="1"/>
        <end position="27"/>
    </location>
</feature>
<dbReference type="PANTHER" id="PTHR37952:SF2">
    <property type="entry name" value="PROTEIN CREA"/>
    <property type="match status" value="1"/>
</dbReference>
<dbReference type="RefSeq" id="WP_051512701.1">
    <property type="nucleotide sequence ID" value="NZ_AVFL01000016.1"/>
</dbReference>
<accession>W9H4Q8</accession>
<dbReference type="PANTHER" id="PTHR37952">
    <property type="match status" value="1"/>
</dbReference>
<evidence type="ECO:0000256" key="1">
    <source>
        <dbReference type="SAM" id="SignalP"/>
    </source>
</evidence>
<keyword evidence="1" id="KW-0732">Signal</keyword>
<comment type="caution">
    <text evidence="2">The sequence shown here is derived from an EMBL/GenBank/DDBJ whole genome shotgun (WGS) entry which is preliminary data.</text>
</comment>
<evidence type="ECO:0000313" key="3">
    <source>
        <dbReference type="Proteomes" id="UP000019486"/>
    </source>
</evidence>
<dbReference type="AlphaFoldDB" id="W9H4Q8"/>
<keyword evidence="3" id="KW-1185">Reference proteome</keyword>
<feature type="chain" id="PRO_5004920782" evidence="1">
    <location>
        <begin position="28"/>
        <end position="159"/>
    </location>
</feature>
<evidence type="ECO:0000313" key="2">
    <source>
        <dbReference type="EMBL" id="EWY38738.1"/>
    </source>
</evidence>
<dbReference type="Proteomes" id="UP000019486">
    <property type="component" value="Unassembled WGS sequence"/>
</dbReference>
<dbReference type="EMBL" id="AVFL01000016">
    <property type="protein sequence ID" value="EWY38738.1"/>
    <property type="molecule type" value="Genomic_DNA"/>
</dbReference>
<name>W9H4Q8_9PROT</name>
<protein>
    <submittedName>
        <fullName evidence="2">CreA protein</fullName>
    </submittedName>
</protein>
<proteinExistence type="predicted"/>
<dbReference type="Pfam" id="PF05981">
    <property type="entry name" value="CreA"/>
    <property type="match status" value="1"/>
</dbReference>